<evidence type="ECO:0000256" key="1">
    <source>
        <dbReference type="SAM" id="MobiDB-lite"/>
    </source>
</evidence>
<dbReference type="Proteomes" id="UP000548726">
    <property type="component" value="Unassembled WGS sequence"/>
</dbReference>
<evidence type="ECO:0008006" key="4">
    <source>
        <dbReference type="Google" id="ProtNLM"/>
    </source>
</evidence>
<name>A0A6V8IDZ6_9PROT</name>
<organism evidence="2 3">
    <name type="scientific">Acetobacter persici</name>
    <dbReference type="NCBI Taxonomy" id="1076596"/>
    <lineage>
        <taxon>Bacteria</taxon>
        <taxon>Pseudomonadati</taxon>
        <taxon>Pseudomonadota</taxon>
        <taxon>Alphaproteobacteria</taxon>
        <taxon>Acetobacterales</taxon>
        <taxon>Acetobacteraceae</taxon>
        <taxon>Acetobacter</taxon>
    </lineage>
</organism>
<comment type="caution">
    <text evidence="2">The sequence shown here is derived from an EMBL/GenBank/DDBJ whole genome shotgun (WGS) entry which is preliminary data.</text>
</comment>
<proteinExistence type="predicted"/>
<dbReference type="OrthoDB" id="7258959at2"/>
<evidence type="ECO:0000313" key="2">
    <source>
        <dbReference type="EMBL" id="GFE94806.1"/>
    </source>
</evidence>
<reference evidence="2 3" key="1">
    <citation type="journal article" date="2020" name="Cell Rep.">
        <title>Local necrotic cells trigger systemic immune activation via gut microbiome dysbiosis in Drosophila.</title>
        <authorList>
            <person name="Kosakamoto H."/>
            <person name="Yamauchi T."/>
            <person name="Akuzawa-Tokita Y."/>
            <person name="Nishimura K."/>
            <person name="Soga T."/>
            <person name="Murakami T."/>
            <person name="Mori H."/>
            <person name="Yamamoto K."/>
            <person name="Miyazaki R."/>
            <person name="Koto A."/>
            <person name="Miura M."/>
            <person name="Obata F."/>
        </authorList>
    </citation>
    <scope>NUCLEOTIDE SEQUENCE [LARGE SCALE GENOMIC DNA]</scope>
    <source>
        <strain evidence="2 3">Ai</strain>
    </source>
</reference>
<protein>
    <recommendedName>
        <fullName evidence="4">Phage associated protein</fullName>
    </recommendedName>
</protein>
<feature type="compositionally biased region" description="Low complexity" evidence="1">
    <location>
        <begin position="184"/>
        <end position="195"/>
    </location>
</feature>
<feature type="region of interest" description="Disordered" evidence="1">
    <location>
        <begin position="173"/>
        <end position="202"/>
    </location>
</feature>
<keyword evidence="3" id="KW-1185">Reference proteome</keyword>
<accession>A0A6V8IDZ6</accession>
<dbReference type="RefSeq" id="WP_143217727.1">
    <property type="nucleotide sequence ID" value="NZ_BLJP01000020.1"/>
</dbReference>
<sequence>MRTISVSAPAQPVALALRESLKADLGITDDSQDSRLDDLLLDASGLVLDYIGRPILDSTWRDVIKIRGDEQRLSLMLGVYPVTKIMAFVPQGGAPLTPEQIADLDLMADSGIIYPPASGPAIWSPGQYVVTYQAGYTAPSRDKDGTPQPGTLPRAISAAVLVAAKASWHAADRDPLLRSESEQGTGSSSWSATAAGSGGLPQSAADMLASYRSGGLR</sequence>
<evidence type="ECO:0000313" key="3">
    <source>
        <dbReference type="Proteomes" id="UP000548726"/>
    </source>
</evidence>
<gene>
    <name evidence="2" type="ORF">DmAi_28650</name>
</gene>
<dbReference type="EMBL" id="BLJP01000020">
    <property type="protein sequence ID" value="GFE94806.1"/>
    <property type="molecule type" value="Genomic_DNA"/>
</dbReference>
<dbReference type="AlphaFoldDB" id="A0A6V8IDZ6"/>